<name>A0ACB7G6I4_MANES</name>
<keyword evidence="2" id="KW-1185">Reference proteome</keyword>
<protein>
    <submittedName>
        <fullName evidence="1">Uncharacterized protein</fullName>
    </submittedName>
</protein>
<proteinExistence type="predicted"/>
<reference evidence="2" key="1">
    <citation type="journal article" date="2016" name="Nat. Biotechnol.">
        <title>Sequencing wild and cultivated cassava and related species reveals extensive interspecific hybridization and genetic diversity.</title>
        <authorList>
            <person name="Bredeson J.V."/>
            <person name="Lyons J.B."/>
            <person name="Prochnik S.E."/>
            <person name="Wu G.A."/>
            <person name="Ha C.M."/>
            <person name="Edsinger-Gonzales E."/>
            <person name="Grimwood J."/>
            <person name="Schmutz J."/>
            <person name="Rabbi I.Y."/>
            <person name="Egesi C."/>
            <person name="Nauluvula P."/>
            <person name="Lebot V."/>
            <person name="Ndunguru J."/>
            <person name="Mkamilo G."/>
            <person name="Bart R.S."/>
            <person name="Setter T.L."/>
            <person name="Gleadow R.M."/>
            <person name="Kulakow P."/>
            <person name="Ferguson M.E."/>
            <person name="Rounsley S."/>
            <person name="Rokhsar D.S."/>
        </authorList>
    </citation>
    <scope>NUCLEOTIDE SEQUENCE [LARGE SCALE GENOMIC DNA]</scope>
    <source>
        <strain evidence="2">cv. AM560-2</strain>
    </source>
</reference>
<comment type="caution">
    <text evidence="1">The sequence shown here is derived from an EMBL/GenBank/DDBJ whole genome shotgun (WGS) entry which is preliminary data.</text>
</comment>
<accession>A0ACB7G6I4</accession>
<dbReference type="Proteomes" id="UP000091857">
    <property type="component" value="Chromosome 16"/>
</dbReference>
<dbReference type="EMBL" id="CM004402">
    <property type="protein sequence ID" value="KAG8635867.1"/>
    <property type="molecule type" value="Genomic_DNA"/>
</dbReference>
<evidence type="ECO:0000313" key="1">
    <source>
        <dbReference type="EMBL" id="KAG8635867.1"/>
    </source>
</evidence>
<organism evidence="1 2">
    <name type="scientific">Manihot esculenta</name>
    <name type="common">Cassava</name>
    <name type="synonym">Jatropha manihot</name>
    <dbReference type="NCBI Taxonomy" id="3983"/>
    <lineage>
        <taxon>Eukaryota</taxon>
        <taxon>Viridiplantae</taxon>
        <taxon>Streptophyta</taxon>
        <taxon>Embryophyta</taxon>
        <taxon>Tracheophyta</taxon>
        <taxon>Spermatophyta</taxon>
        <taxon>Magnoliopsida</taxon>
        <taxon>eudicotyledons</taxon>
        <taxon>Gunneridae</taxon>
        <taxon>Pentapetalae</taxon>
        <taxon>rosids</taxon>
        <taxon>fabids</taxon>
        <taxon>Malpighiales</taxon>
        <taxon>Euphorbiaceae</taxon>
        <taxon>Crotonoideae</taxon>
        <taxon>Manihoteae</taxon>
        <taxon>Manihot</taxon>
    </lineage>
</organism>
<sequence>MVVKHGFGIFCWRRNLDSWELDSANRLLEEWNSLCFGNFQRKFWSTLFFAIFWSPLEVIVCPILKSRRPLK</sequence>
<gene>
    <name evidence="1" type="ORF">MANES_16G067951v8</name>
</gene>
<evidence type="ECO:0000313" key="2">
    <source>
        <dbReference type="Proteomes" id="UP000091857"/>
    </source>
</evidence>